<keyword evidence="7" id="KW-0670">Pyruvate</keyword>
<dbReference type="PANTHER" id="PTHR40438">
    <property type="entry name" value="PYRUVOYL-DEPENDENT ARGININE DECARBOXYLASE"/>
    <property type="match status" value="1"/>
</dbReference>
<evidence type="ECO:0000256" key="3">
    <source>
        <dbReference type="ARBA" id="ARBA00012426"/>
    </source>
</evidence>
<dbReference type="PANTHER" id="PTHR40438:SF1">
    <property type="entry name" value="PYRUVOYL-DEPENDENT ARGININE DECARBOXYLASE"/>
    <property type="match status" value="1"/>
</dbReference>
<dbReference type="EC" id="4.1.1.19" evidence="3"/>
<dbReference type="SFLD" id="SFLDG01170">
    <property type="entry name" value="Pyruvoyl-dependent_arginine_de"/>
    <property type="match status" value="1"/>
</dbReference>
<dbReference type="RefSeq" id="WP_134217365.1">
    <property type="nucleotide sequence ID" value="NZ_QFGA01000001.1"/>
</dbReference>
<dbReference type="SFLD" id="SFLDS00055">
    <property type="entry name" value="Pyruvoyl-Dependent_Histidine/A"/>
    <property type="match status" value="1"/>
</dbReference>
<sequence>MLPTPTKFALVSGTSEGSSKLNAFDHALLNAGVGNCNLLKVSSILPPGAKLVADLNIPAGSLVPIAYGSLCLDSPGELIAAAVGVGIGDPESYGVIMEYSGRASKDEAEVQIKRMVEEAFAKRGLALSQILVRAVEHKVENTGCAFAAVALWY</sequence>
<dbReference type="InterPro" id="IPR002724">
    <property type="entry name" value="Pyruvoyl-dep_arg_deCO2ase"/>
</dbReference>
<comment type="caution">
    <text evidence="9">The sequence shown here is derived from an EMBL/GenBank/DDBJ whole genome shotgun (WGS) entry which is preliminary data.</text>
</comment>
<protein>
    <recommendedName>
        <fullName evidence="4">Pyruvoyl-dependent arginine decarboxylase AaxB</fullName>
        <ecNumber evidence="3">4.1.1.19</ecNumber>
    </recommendedName>
</protein>
<gene>
    <name evidence="9" type="ORF">Psch_00609</name>
</gene>
<dbReference type="GO" id="GO:0008792">
    <property type="term" value="F:arginine decarboxylase activity"/>
    <property type="evidence" value="ECO:0007669"/>
    <property type="project" value="UniProtKB-EC"/>
</dbReference>
<dbReference type="NCBIfam" id="TIGR00286">
    <property type="entry name" value="pyruvoyl-dependent arginine decarboxylase"/>
    <property type="match status" value="1"/>
</dbReference>
<dbReference type="SFLD" id="SFLDF00471">
    <property type="entry name" value="Pyruvoyl-dependent_arginine_de"/>
    <property type="match status" value="1"/>
</dbReference>
<organism evidence="9 10">
    <name type="scientific">Pelotomaculum schinkii</name>
    <dbReference type="NCBI Taxonomy" id="78350"/>
    <lineage>
        <taxon>Bacteria</taxon>
        <taxon>Bacillati</taxon>
        <taxon>Bacillota</taxon>
        <taxon>Clostridia</taxon>
        <taxon>Eubacteriales</taxon>
        <taxon>Desulfotomaculaceae</taxon>
        <taxon>Pelotomaculum</taxon>
    </lineage>
</organism>
<evidence type="ECO:0000313" key="9">
    <source>
        <dbReference type="EMBL" id="TEB07068.1"/>
    </source>
</evidence>
<dbReference type="PIRSF" id="PIRSF005216">
    <property type="entry name" value="Pyruvoyl-dep_arg_deCO2ase"/>
    <property type="match status" value="1"/>
</dbReference>
<keyword evidence="6" id="KW-0456">Lyase</keyword>
<proteinExistence type="inferred from homology"/>
<evidence type="ECO:0000256" key="6">
    <source>
        <dbReference type="ARBA" id="ARBA00023239"/>
    </source>
</evidence>
<evidence type="ECO:0000256" key="4">
    <source>
        <dbReference type="ARBA" id="ARBA00014727"/>
    </source>
</evidence>
<dbReference type="Proteomes" id="UP000298324">
    <property type="component" value="Unassembled WGS sequence"/>
</dbReference>
<dbReference type="SUPFAM" id="SSF56271">
    <property type="entry name" value="Pyruvoyl-dependent histidine and arginine decarboxylases"/>
    <property type="match status" value="1"/>
</dbReference>
<evidence type="ECO:0000256" key="7">
    <source>
        <dbReference type="ARBA" id="ARBA00023317"/>
    </source>
</evidence>
<dbReference type="AlphaFoldDB" id="A0A4Y7RDH8"/>
<comment type="cofactor">
    <cofactor evidence="1">
        <name>pyruvate</name>
        <dbReference type="ChEBI" id="CHEBI:15361"/>
    </cofactor>
</comment>
<dbReference type="InterPro" id="IPR016105">
    <property type="entry name" value="Pyr-dep_his/arg-deCO2ase_sand"/>
</dbReference>
<accession>A0A4Y7RDH8</accession>
<evidence type="ECO:0000256" key="2">
    <source>
        <dbReference type="ARBA" id="ARBA00008611"/>
    </source>
</evidence>
<dbReference type="Gene3D" id="3.30.60.30">
    <property type="match status" value="1"/>
</dbReference>
<comment type="similarity">
    <text evidence="2">Belongs to the pyruvoyl-dependent arginine decarboxylase family.</text>
</comment>
<evidence type="ECO:0000256" key="1">
    <source>
        <dbReference type="ARBA" id="ARBA00001928"/>
    </source>
</evidence>
<name>A0A4Y7RDH8_9FIRM</name>
<reference evidence="9 10" key="1">
    <citation type="journal article" date="2018" name="Environ. Microbiol.">
        <title>Novel energy conservation strategies and behaviour of Pelotomaculum schinkii driving syntrophic propionate catabolism.</title>
        <authorList>
            <person name="Hidalgo-Ahumada C.A.P."/>
            <person name="Nobu M.K."/>
            <person name="Narihiro T."/>
            <person name="Tamaki H."/>
            <person name="Liu W.T."/>
            <person name="Kamagata Y."/>
            <person name="Stams A.J.M."/>
            <person name="Imachi H."/>
            <person name="Sousa D.Z."/>
        </authorList>
    </citation>
    <scope>NUCLEOTIDE SEQUENCE [LARGE SCALE GENOMIC DNA]</scope>
    <source>
        <strain evidence="9 10">HH</strain>
    </source>
</reference>
<dbReference type="HAMAP" id="MF_01404">
    <property type="entry name" value="PvlArgDC"/>
    <property type="match status" value="1"/>
</dbReference>
<dbReference type="Pfam" id="PF01862">
    <property type="entry name" value="PvlArgDC"/>
    <property type="match status" value="1"/>
</dbReference>
<evidence type="ECO:0000256" key="8">
    <source>
        <dbReference type="ARBA" id="ARBA00049309"/>
    </source>
</evidence>
<dbReference type="EMBL" id="QFGA01000001">
    <property type="protein sequence ID" value="TEB07068.1"/>
    <property type="molecule type" value="Genomic_DNA"/>
</dbReference>
<comment type="catalytic activity">
    <reaction evidence="8">
        <text>L-arginine + H(+) = agmatine + CO2</text>
        <dbReference type="Rhea" id="RHEA:17641"/>
        <dbReference type="ChEBI" id="CHEBI:15378"/>
        <dbReference type="ChEBI" id="CHEBI:16526"/>
        <dbReference type="ChEBI" id="CHEBI:32682"/>
        <dbReference type="ChEBI" id="CHEBI:58145"/>
        <dbReference type="EC" id="4.1.1.19"/>
    </reaction>
</comment>
<evidence type="ECO:0000313" key="10">
    <source>
        <dbReference type="Proteomes" id="UP000298324"/>
    </source>
</evidence>
<keyword evidence="10" id="KW-1185">Reference proteome</keyword>
<keyword evidence="5" id="KW-0210">Decarboxylase</keyword>
<evidence type="ECO:0000256" key="5">
    <source>
        <dbReference type="ARBA" id="ARBA00022793"/>
    </source>
</evidence>
<dbReference type="Gene3D" id="3.50.20.10">
    <property type="entry name" value="Pyruvoyl-Dependent Histidine Decarboxylase, subunit B"/>
    <property type="match status" value="1"/>
</dbReference>
<dbReference type="GO" id="GO:0006527">
    <property type="term" value="P:L-arginine catabolic process"/>
    <property type="evidence" value="ECO:0007669"/>
    <property type="project" value="InterPro"/>
</dbReference>
<dbReference type="InterPro" id="IPR016104">
    <property type="entry name" value="Pyr-dep_his/arg-deCO2ase"/>
</dbReference>